<reference evidence="2 4" key="1">
    <citation type="submission" date="2016-10" db="EMBL/GenBank/DDBJ databases">
        <title>Complete Genome Sequence of Acetogen Clostridium formicoaceticum ATCC 27076.</title>
        <authorList>
            <person name="Bao T."/>
            <person name="Cheng C."/>
            <person name="Zhao J."/>
            <person name="Yang S.-T."/>
            <person name="Wang J."/>
            <person name="Wang M."/>
        </authorList>
    </citation>
    <scope>NUCLEOTIDE SEQUENCE [LARGE SCALE GENOMIC DNA]</scope>
    <source>
        <strain evidence="2 4">ATCC 27076</strain>
    </source>
</reference>
<gene>
    <name evidence="2" type="ORF">BJL90_09695</name>
    <name evidence="3" type="ORF">CLFO_08420</name>
</gene>
<protein>
    <submittedName>
        <fullName evidence="2 3">Alpha/beta hydrolase</fullName>
    </submittedName>
</protein>
<dbReference type="InterPro" id="IPR029058">
    <property type="entry name" value="AB_hydrolase_fold"/>
</dbReference>
<proteinExistence type="predicted"/>
<evidence type="ECO:0000313" key="5">
    <source>
        <dbReference type="Proteomes" id="UP000192478"/>
    </source>
</evidence>
<dbReference type="Gene3D" id="3.40.50.1820">
    <property type="entry name" value="alpha/beta hydrolase"/>
    <property type="match status" value="1"/>
</dbReference>
<dbReference type="AlphaFoldDB" id="A0AAC9WGA4"/>
<evidence type="ECO:0000313" key="2">
    <source>
        <dbReference type="EMBL" id="AOY78318.1"/>
    </source>
</evidence>
<dbReference type="RefSeq" id="WP_070973134.1">
    <property type="nucleotide sequence ID" value="NZ_CP017603.1"/>
</dbReference>
<dbReference type="PANTHER" id="PTHR43358">
    <property type="entry name" value="ALPHA/BETA-HYDROLASE"/>
    <property type="match status" value="1"/>
</dbReference>
<name>A0AAC9WGA4_9CLOT</name>
<accession>A0AAC9WGA4</accession>
<dbReference type="InterPro" id="IPR022742">
    <property type="entry name" value="Hydrolase_4"/>
</dbReference>
<feature type="domain" description="Serine aminopeptidase S33" evidence="1">
    <location>
        <begin position="78"/>
        <end position="170"/>
    </location>
</feature>
<dbReference type="PANTHER" id="PTHR43358:SF5">
    <property type="entry name" value="EXPORTED PROTEIN"/>
    <property type="match status" value="1"/>
</dbReference>
<evidence type="ECO:0000313" key="4">
    <source>
        <dbReference type="Proteomes" id="UP000177894"/>
    </source>
</evidence>
<dbReference type="SUPFAM" id="SSF53474">
    <property type="entry name" value="alpha/beta-Hydrolases"/>
    <property type="match status" value="1"/>
</dbReference>
<dbReference type="KEGG" id="cfm:BJL90_09695"/>
<dbReference type="EMBL" id="CP020559">
    <property type="protein sequence ID" value="ARE86520.1"/>
    <property type="molecule type" value="Genomic_DNA"/>
</dbReference>
<dbReference type="Proteomes" id="UP000192478">
    <property type="component" value="Chromosome"/>
</dbReference>
<keyword evidence="4" id="KW-1185">Reference proteome</keyword>
<dbReference type="Pfam" id="PF12146">
    <property type="entry name" value="Hydrolase_4"/>
    <property type="match status" value="1"/>
</dbReference>
<dbReference type="InterPro" id="IPR052920">
    <property type="entry name" value="DNA-binding_regulatory"/>
</dbReference>
<sequence>MLLLFILSILLLLIVAIGFYLSNIVIYPKTLSREETYHLEIEAARINKTLFENLYKEEITIKSPYGYSLHGLYFPTKEAKNTIILCHGITYTLFGCVKYMDLYLKRGFNILLYDHRNHGKSGGNTTTYGFYEKYDLKAWTDWIFQKHNHQCKIGIHGESMGAAIALQHAEIDARASFYVADCPYDTLFDILKYRLKKEYHLPSFPFLQIANFFYKLKTKSSFYDVSPRSALKKVVTPIFFIHGLEDSYIPSSMTVTMYNIKKGAKKLYLAPNAGHVKAYWHNRQEYNTLLGEFLKEIDF</sequence>
<dbReference type="GO" id="GO:0016787">
    <property type="term" value="F:hydrolase activity"/>
    <property type="evidence" value="ECO:0007669"/>
    <property type="project" value="UniProtKB-KW"/>
</dbReference>
<keyword evidence="3" id="KW-0378">Hydrolase</keyword>
<evidence type="ECO:0000313" key="3">
    <source>
        <dbReference type="EMBL" id="ARE86520.1"/>
    </source>
</evidence>
<dbReference type="EMBL" id="CP017603">
    <property type="protein sequence ID" value="AOY78318.1"/>
    <property type="molecule type" value="Genomic_DNA"/>
</dbReference>
<dbReference type="Proteomes" id="UP000177894">
    <property type="component" value="Chromosome"/>
</dbReference>
<organism evidence="3 5">
    <name type="scientific">Clostridium formicaceticum</name>
    <dbReference type="NCBI Taxonomy" id="1497"/>
    <lineage>
        <taxon>Bacteria</taxon>
        <taxon>Bacillati</taxon>
        <taxon>Bacillota</taxon>
        <taxon>Clostridia</taxon>
        <taxon>Eubacteriales</taxon>
        <taxon>Clostridiaceae</taxon>
        <taxon>Clostridium</taxon>
    </lineage>
</organism>
<evidence type="ECO:0000259" key="1">
    <source>
        <dbReference type="Pfam" id="PF12146"/>
    </source>
</evidence>
<reference evidence="3 5" key="2">
    <citation type="submission" date="2017-03" db="EMBL/GenBank/DDBJ databases">
        <title>Complete sequence of Clostridium formicaceticum DSM 92.</title>
        <authorList>
            <person name="Poehlein A."/>
            <person name="Karl M."/>
            <person name="Bengelsdorf F.R."/>
            <person name="Duerre P."/>
            <person name="Daniel R."/>
        </authorList>
    </citation>
    <scope>NUCLEOTIDE SEQUENCE [LARGE SCALE GENOMIC DNA]</scope>
    <source>
        <strain evidence="3 5">DSM 92</strain>
    </source>
</reference>